<keyword evidence="4" id="KW-1185">Reference proteome</keyword>
<protein>
    <submittedName>
        <fullName evidence="3">UDP-N-acetylglucosamine 4,6-dehydratase (Inverting)</fullName>
        <ecNumber evidence="3">4.2.1.115</ecNumber>
    </submittedName>
</protein>
<comment type="caution">
    <text evidence="3">The sequence shown here is derived from an EMBL/GenBank/DDBJ whole genome shotgun (WGS) entry which is preliminary data.</text>
</comment>
<accession>A0A4R9GDR0</accession>
<evidence type="ECO:0000313" key="3">
    <source>
        <dbReference type="EMBL" id="TGK09964.1"/>
    </source>
</evidence>
<dbReference type="EMBL" id="RQET01000008">
    <property type="protein sequence ID" value="TGK09964.1"/>
    <property type="molecule type" value="Genomic_DNA"/>
</dbReference>
<dbReference type="RefSeq" id="WP_135768327.1">
    <property type="nucleotide sequence ID" value="NZ_RQET01000008.1"/>
</dbReference>
<evidence type="ECO:0000256" key="1">
    <source>
        <dbReference type="ARBA" id="ARBA00007430"/>
    </source>
</evidence>
<dbReference type="Pfam" id="PF02719">
    <property type="entry name" value="Polysacc_synt_2"/>
    <property type="match status" value="1"/>
</dbReference>
<dbReference type="PANTHER" id="PTHR43318">
    <property type="entry name" value="UDP-N-ACETYLGLUCOSAMINE 4,6-DEHYDRATASE"/>
    <property type="match status" value="1"/>
</dbReference>
<dbReference type="CDD" id="cd05237">
    <property type="entry name" value="UDP_invert_4-6DH_SDR_e"/>
    <property type="match status" value="1"/>
</dbReference>
<sequence>MLNDLSILVTGGTGSFGKKFIQTVLAKYPNLKRLVVFSRDELKQFEMQQEISEIGNPQIRYFIGDIRDKARLMRAMEGINVVIHAAALKQVPAAEYNPFEAIKTNILGSQNVIDAAIDSGVKQVVALSTDKAAAPINLYGATKLCSDKLFVAANNYRGKHDIRFSVVRYGNVMGSRGSVIPFFLKKRSEGILPITDERMTRFNITLEEGVDLVLYALENMWGGEIFVPKIPSYNIKVVAEAIGPNCEMKVVGIRPGEKLHEEMITETDGMNTIEFKDYFVILPSVELWNVSEFKKKFNGGFCPKDFRYSSGLNSDWLSVEQIRKLIVENVDPSFRV</sequence>
<feature type="domain" description="Polysaccharide biosynthesis protein CapD-like" evidence="2">
    <location>
        <begin position="7"/>
        <end position="281"/>
    </location>
</feature>
<dbReference type="SUPFAM" id="SSF51735">
    <property type="entry name" value="NAD(P)-binding Rossmann-fold domains"/>
    <property type="match status" value="1"/>
</dbReference>
<dbReference type="AlphaFoldDB" id="A0A4R9GDR0"/>
<dbReference type="InterPro" id="IPR051203">
    <property type="entry name" value="Polysaccharide_Synthase-Rel"/>
</dbReference>
<name>A0A4R9GDR0_9LEPT</name>
<proteinExistence type="inferred from homology"/>
<organism evidence="3 4">
    <name type="scientific">Leptospira fletcheri</name>
    <dbReference type="NCBI Taxonomy" id="2484981"/>
    <lineage>
        <taxon>Bacteria</taxon>
        <taxon>Pseudomonadati</taxon>
        <taxon>Spirochaetota</taxon>
        <taxon>Spirochaetia</taxon>
        <taxon>Leptospirales</taxon>
        <taxon>Leptospiraceae</taxon>
        <taxon>Leptospira</taxon>
    </lineage>
</organism>
<dbReference type="GO" id="GO:0016829">
    <property type="term" value="F:lyase activity"/>
    <property type="evidence" value="ECO:0007669"/>
    <property type="project" value="UniProtKB-KW"/>
</dbReference>
<dbReference type="InterPro" id="IPR020025">
    <property type="entry name" value="PseB"/>
</dbReference>
<keyword evidence="3" id="KW-0456">Lyase</keyword>
<dbReference type="PANTHER" id="PTHR43318:SF2">
    <property type="entry name" value="UDP-N-ACETYLGLUCOSAMINE 4,6-DEHYDRATASE (INVERTING)"/>
    <property type="match status" value="1"/>
</dbReference>
<dbReference type="InterPro" id="IPR036291">
    <property type="entry name" value="NAD(P)-bd_dom_sf"/>
</dbReference>
<dbReference type="OrthoDB" id="9803111at2"/>
<reference evidence="3" key="1">
    <citation type="journal article" date="2019" name="PLoS Negl. Trop. Dis.">
        <title>Revisiting the worldwide diversity of Leptospira species in the environment.</title>
        <authorList>
            <person name="Vincent A.T."/>
            <person name="Schiettekatte O."/>
            <person name="Bourhy P."/>
            <person name="Veyrier F.J."/>
            <person name="Picardeau M."/>
        </authorList>
    </citation>
    <scope>NUCLEOTIDE SEQUENCE [LARGE SCALE GENOMIC DNA]</scope>
    <source>
        <strain evidence="3">SSW15</strain>
    </source>
</reference>
<dbReference type="Gene3D" id="3.40.50.720">
    <property type="entry name" value="NAD(P)-binding Rossmann-like Domain"/>
    <property type="match status" value="1"/>
</dbReference>
<dbReference type="NCBIfam" id="TIGR03589">
    <property type="entry name" value="PseB"/>
    <property type="match status" value="1"/>
</dbReference>
<evidence type="ECO:0000313" key="4">
    <source>
        <dbReference type="Proteomes" id="UP000298458"/>
    </source>
</evidence>
<gene>
    <name evidence="3" type="primary">pseB</name>
    <name evidence="3" type="ORF">EHO60_11430</name>
</gene>
<dbReference type="InterPro" id="IPR003869">
    <property type="entry name" value="Polysac_CapD-like"/>
</dbReference>
<dbReference type="EC" id="4.2.1.115" evidence="3"/>
<dbReference type="Proteomes" id="UP000298458">
    <property type="component" value="Unassembled WGS sequence"/>
</dbReference>
<evidence type="ECO:0000259" key="2">
    <source>
        <dbReference type="Pfam" id="PF02719"/>
    </source>
</evidence>
<comment type="similarity">
    <text evidence="1">Belongs to the polysaccharide synthase family.</text>
</comment>